<keyword evidence="2" id="KW-1185">Reference proteome</keyword>
<name>A0A0K0DU05_STRER</name>
<feature type="transmembrane region" description="Helical" evidence="1">
    <location>
        <begin position="96"/>
        <end position="116"/>
    </location>
</feature>
<dbReference type="InterPro" id="IPR010601">
    <property type="entry name" value="DUF1182"/>
</dbReference>
<feature type="transmembrane region" description="Helical" evidence="1">
    <location>
        <begin position="128"/>
        <end position="148"/>
    </location>
</feature>
<dbReference type="WBParaSite" id="SSTP_0000072100.1">
    <property type="protein sequence ID" value="SSTP_0000072100.1"/>
    <property type="gene ID" value="SSTP_0000072100"/>
</dbReference>
<dbReference type="PANTHER" id="PTHR38614">
    <property type="entry name" value="PROTEIN CBG09954"/>
    <property type="match status" value="1"/>
</dbReference>
<accession>A0A0K0DU05</accession>
<dbReference type="AlphaFoldDB" id="A0A0K0DU05"/>
<organism evidence="3">
    <name type="scientific">Strongyloides stercoralis</name>
    <name type="common">Threadworm</name>
    <dbReference type="NCBI Taxonomy" id="6248"/>
    <lineage>
        <taxon>Eukaryota</taxon>
        <taxon>Metazoa</taxon>
        <taxon>Ecdysozoa</taxon>
        <taxon>Nematoda</taxon>
        <taxon>Chromadorea</taxon>
        <taxon>Rhabditida</taxon>
        <taxon>Tylenchina</taxon>
        <taxon>Panagrolaimomorpha</taxon>
        <taxon>Strongyloidoidea</taxon>
        <taxon>Strongyloididae</taxon>
        <taxon>Strongyloides</taxon>
    </lineage>
</organism>
<feature type="transmembrane region" description="Helical" evidence="1">
    <location>
        <begin position="52"/>
        <end position="76"/>
    </location>
</feature>
<protein>
    <submittedName>
        <fullName evidence="4">G-protein coupled receptors family 1 profile domain-containing protein</fullName>
    </submittedName>
</protein>
<dbReference type="Proteomes" id="UP000035681">
    <property type="component" value="Unplaced"/>
</dbReference>
<evidence type="ECO:0000313" key="4">
    <source>
        <dbReference type="WBParaSite" id="TCONS_00003433.p1"/>
    </source>
</evidence>
<feature type="transmembrane region" description="Helical" evidence="1">
    <location>
        <begin position="215"/>
        <end position="242"/>
    </location>
</feature>
<evidence type="ECO:0000313" key="3">
    <source>
        <dbReference type="WBParaSite" id="SSTP_0000072100.1"/>
    </source>
</evidence>
<dbReference type="PANTHER" id="PTHR38614:SF1">
    <property type="entry name" value="G_PROTEIN_RECEP_F1_2 DOMAIN-CONTAINING PROTEIN"/>
    <property type="match status" value="1"/>
</dbReference>
<sequence>MHVWNSYNKNYFYAAIELIFLLIPSFIPNIYFLKIAIFQKTLKKRPILRYSIIIQATQYICSTTLSLSITLLYLFAVYNGTKIHMLSCSLLRCFQHLLLFSLSSTPLILAITRNYIIVLNKKLNNISILVLGVIFNSPTLCVLYNFFLNHTIVVDHEICGKIIEIENMTIGLMSILCTSAYPFLTVFVNTITYLSLKQQYLRISIDNKFKHEKEVLINLCIQSMIPLISQAPMLSLLLLSYINHWESDYFLWRITDLIYYTHFIYVIFLSTYFIKEIRLSIIPWLKKDNSQISFI</sequence>
<feature type="transmembrane region" description="Helical" evidence="1">
    <location>
        <begin position="257"/>
        <end position="274"/>
    </location>
</feature>
<feature type="transmembrane region" description="Helical" evidence="1">
    <location>
        <begin position="168"/>
        <end position="194"/>
    </location>
</feature>
<keyword evidence="1" id="KW-1133">Transmembrane helix</keyword>
<evidence type="ECO:0000313" key="2">
    <source>
        <dbReference type="Proteomes" id="UP000035681"/>
    </source>
</evidence>
<reference evidence="3" key="1">
    <citation type="submission" date="2015-08" db="UniProtKB">
        <authorList>
            <consortium name="WormBaseParasite"/>
        </authorList>
    </citation>
    <scope>IDENTIFICATION</scope>
</reference>
<proteinExistence type="predicted"/>
<keyword evidence="1" id="KW-0472">Membrane</keyword>
<evidence type="ECO:0000256" key="1">
    <source>
        <dbReference type="SAM" id="Phobius"/>
    </source>
</evidence>
<feature type="transmembrane region" description="Helical" evidence="1">
    <location>
        <begin position="12"/>
        <end position="32"/>
    </location>
</feature>
<keyword evidence="1" id="KW-0812">Transmembrane</keyword>
<dbReference type="WBParaSite" id="TCONS_00003433.p1">
    <property type="protein sequence ID" value="TCONS_00003433.p1"/>
    <property type="gene ID" value="XLOC_003174"/>
</dbReference>